<dbReference type="OrthoDB" id="8906365at2"/>
<dbReference type="Proteomes" id="UP000031535">
    <property type="component" value="Unassembled WGS sequence"/>
</dbReference>
<name>A0A0C2I5U1_9PSED</name>
<organism evidence="2 3">
    <name type="scientific">Pseudomonas batumici</name>
    <dbReference type="NCBI Taxonomy" id="226910"/>
    <lineage>
        <taxon>Bacteria</taxon>
        <taxon>Pseudomonadati</taxon>
        <taxon>Pseudomonadota</taxon>
        <taxon>Gammaproteobacteria</taxon>
        <taxon>Pseudomonadales</taxon>
        <taxon>Pseudomonadaceae</taxon>
        <taxon>Pseudomonas</taxon>
    </lineage>
</organism>
<dbReference type="GO" id="GO:0035438">
    <property type="term" value="F:cyclic-di-GMP binding"/>
    <property type="evidence" value="ECO:0007669"/>
    <property type="project" value="InterPro"/>
</dbReference>
<protein>
    <recommendedName>
        <fullName evidence="1">PilZ domain-containing protein</fullName>
    </recommendedName>
</protein>
<reference evidence="2 3" key="1">
    <citation type="submission" date="2015-01" db="EMBL/GenBank/DDBJ databases">
        <title>Complete genome of Pseudomonas batumici UCM B-321 producer of the batumin antibiotic with strong antistaphilococcal and potential anticancer activity.</title>
        <authorList>
            <person name="Klochko V.V."/>
            <person name="Zelena L.B."/>
            <person name="Elena K.A."/>
            <person name="Reva O.N."/>
        </authorList>
    </citation>
    <scope>NUCLEOTIDE SEQUENCE [LARGE SCALE GENOMIC DNA]</scope>
    <source>
        <strain evidence="2 3">UCM B-321</strain>
    </source>
</reference>
<comment type="caution">
    <text evidence="2">The sequence shown here is derived from an EMBL/GenBank/DDBJ whole genome shotgun (WGS) entry which is preliminary data.</text>
</comment>
<gene>
    <name evidence="2" type="ORF">UCMB321_1807</name>
</gene>
<evidence type="ECO:0000313" key="3">
    <source>
        <dbReference type="Proteomes" id="UP000031535"/>
    </source>
</evidence>
<proteinExistence type="predicted"/>
<dbReference type="Pfam" id="PF07238">
    <property type="entry name" value="PilZ"/>
    <property type="match status" value="1"/>
</dbReference>
<feature type="domain" description="PilZ" evidence="1">
    <location>
        <begin position="16"/>
        <end position="85"/>
    </location>
</feature>
<dbReference type="STRING" id="226910.UCMB321_1807"/>
<sequence>MVRFLPHPDDVPVTLTLLEHSCISLHQLDRISLGGVSCHSPRGWRKGSALQMSIPSLGEAARYPGYVAWCLKRKHGYRVGIAFVDEQTLFGARMGEQVCQIERYQRTRERQSEDRQNIEVIAQEWVRQHAADFSQASLERPYVRALLD</sequence>
<dbReference type="AlphaFoldDB" id="A0A0C2I5U1"/>
<evidence type="ECO:0000313" key="2">
    <source>
        <dbReference type="EMBL" id="KIH84576.1"/>
    </source>
</evidence>
<evidence type="ECO:0000259" key="1">
    <source>
        <dbReference type="Pfam" id="PF07238"/>
    </source>
</evidence>
<accession>A0A0C2I5U1</accession>
<dbReference type="EMBL" id="JXDG01000018">
    <property type="protein sequence ID" value="KIH84576.1"/>
    <property type="molecule type" value="Genomic_DNA"/>
</dbReference>
<keyword evidence="3" id="KW-1185">Reference proteome</keyword>
<dbReference type="RefSeq" id="WP_040065470.1">
    <property type="nucleotide sequence ID" value="NZ_JXDG01000018.1"/>
</dbReference>
<dbReference type="PATRIC" id="fig|226910.6.peg.1798"/>
<dbReference type="InterPro" id="IPR009875">
    <property type="entry name" value="PilZ_domain"/>
</dbReference>